<evidence type="ECO:0000313" key="1">
    <source>
        <dbReference type="EMBL" id="KZV82426.1"/>
    </source>
</evidence>
<name>A0A165CGU1_EXIGL</name>
<gene>
    <name evidence="1" type="ORF">EXIGLDRAFT_345739</name>
</gene>
<reference evidence="1 2" key="1">
    <citation type="journal article" date="2016" name="Mol. Biol. Evol.">
        <title>Comparative Genomics of Early-Diverging Mushroom-Forming Fungi Provides Insights into the Origins of Lignocellulose Decay Capabilities.</title>
        <authorList>
            <person name="Nagy L.G."/>
            <person name="Riley R."/>
            <person name="Tritt A."/>
            <person name="Adam C."/>
            <person name="Daum C."/>
            <person name="Floudas D."/>
            <person name="Sun H."/>
            <person name="Yadav J.S."/>
            <person name="Pangilinan J."/>
            <person name="Larsson K.H."/>
            <person name="Matsuura K."/>
            <person name="Barry K."/>
            <person name="Labutti K."/>
            <person name="Kuo R."/>
            <person name="Ohm R.A."/>
            <person name="Bhattacharya S.S."/>
            <person name="Shirouzu T."/>
            <person name="Yoshinaga Y."/>
            <person name="Martin F.M."/>
            <person name="Grigoriev I.V."/>
            <person name="Hibbett D.S."/>
        </authorList>
    </citation>
    <scope>NUCLEOTIDE SEQUENCE [LARGE SCALE GENOMIC DNA]</scope>
    <source>
        <strain evidence="1 2">HHB12029</strain>
    </source>
</reference>
<protein>
    <submittedName>
        <fullName evidence="1">Uncharacterized protein</fullName>
    </submittedName>
</protein>
<sequence length="138" mass="14520">MRYTLFQTLAAPPGSGRQLRVVVASLVPTNRARRLGVRKRVAGSLQPVPGGGPCRILRYHTAAGPLNGLAGDIVLGIQVDNATAVVWPLGLSIRDPRNRHALLGSRSSSYGCTLSLLGRGTSAARHLHLPIVANGDDS</sequence>
<dbReference type="Proteomes" id="UP000077266">
    <property type="component" value="Unassembled WGS sequence"/>
</dbReference>
<organism evidence="1 2">
    <name type="scientific">Exidia glandulosa HHB12029</name>
    <dbReference type="NCBI Taxonomy" id="1314781"/>
    <lineage>
        <taxon>Eukaryota</taxon>
        <taxon>Fungi</taxon>
        <taxon>Dikarya</taxon>
        <taxon>Basidiomycota</taxon>
        <taxon>Agaricomycotina</taxon>
        <taxon>Agaricomycetes</taxon>
        <taxon>Auriculariales</taxon>
        <taxon>Exidiaceae</taxon>
        <taxon>Exidia</taxon>
    </lineage>
</organism>
<dbReference type="EMBL" id="KV426325">
    <property type="protein sequence ID" value="KZV82426.1"/>
    <property type="molecule type" value="Genomic_DNA"/>
</dbReference>
<keyword evidence="2" id="KW-1185">Reference proteome</keyword>
<accession>A0A165CGU1</accession>
<proteinExistence type="predicted"/>
<dbReference type="AlphaFoldDB" id="A0A165CGU1"/>
<dbReference type="InParanoid" id="A0A165CGU1"/>
<evidence type="ECO:0000313" key="2">
    <source>
        <dbReference type="Proteomes" id="UP000077266"/>
    </source>
</evidence>